<comment type="caution">
    <text evidence="2">The sequence shown here is derived from an EMBL/GenBank/DDBJ whole genome shotgun (WGS) entry which is preliminary data.</text>
</comment>
<evidence type="ECO:0000256" key="1">
    <source>
        <dbReference type="SAM" id="Phobius"/>
    </source>
</evidence>
<gene>
    <name evidence="2" type="ORF">ACD_78C00459G0002</name>
</gene>
<keyword evidence="1" id="KW-0812">Transmembrane</keyword>
<sequence length="191" mass="22649">MELRHEDRETRTDIVEIEPDIRPFWELDNRNLRDDRGDDLEDKLLEVESLIATHRTFCLIIIEKIDDELPRFENRFDEHIELDPSFESYPILAYPSTHHHLDGLDITEDLRRIAFFPGEVFLEFGWELAILLDDTDIFFERIDECVGLDNREGVRSCGSPSLGPFGLFILIFFFVLLEGQFRIKQPFVWFL</sequence>
<protein>
    <submittedName>
        <fullName evidence="2">Uncharacterized protein</fullName>
    </submittedName>
</protein>
<keyword evidence="1" id="KW-0472">Membrane</keyword>
<name>K1XVM1_9BACT</name>
<dbReference type="AlphaFoldDB" id="K1XVM1"/>
<accession>K1XVM1</accession>
<keyword evidence="1" id="KW-1133">Transmembrane helix</keyword>
<organism evidence="2">
    <name type="scientific">uncultured bacterium</name>
    <name type="common">gcode 4</name>
    <dbReference type="NCBI Taxonomy" id="1234023"/>
    <lineage>
        <taxon>Bacteria</taxon>
        <taxon>environmental samples</taxon>
    </lineage>
</organism>
<reference evidence="2" key="1">
    <citation type="journal article" date="2012" name="Science">
        <title>Fermentation, hydrogen, and sulfur metabolism in multiple uncultivated bacterial phyla.</title>
        <authorList>
            <person name="Wrighton K.C."/>
            <person name="Thomas B.C."/>
            <person name="Sharon I."/>
            <person name="Miller C.S."/>
            <person name="Castelle C.J."/>
            <person name="VerBerkmoes N.C."/>
            <person name="Wilkins M.J."/>
            <person name="Hettich R.L."/>
            <person name="Lipton M.S."/>
            <person name="Williams K.H."/>
            <person name="Long P.E."/>
            <person name="Banfield J.F."/>
        </authorList>
    </citation>
    <scope>NUCLEOTIDE SEQUENCE [LARGE SCALE GENOMIC DNA]</scope>
</reference>
<dbReference type="EMBL" id="AMFJ01034459">
    <property type="protein sequence ID" value="EKD29272.1"/>
    <property type="molecule type" value="Genomic_DNA"/>
</dbReference>
<evidence type="ECO:0000313" key="2">
    <source>
        <dbReference type="EMBL" id="EKD29272.1"/>
    </source>
</evidence>
<feature type="transmembrane region" description="Helical" evidence="1">
    <location>
        <begin position="161"/>
        <end position="177"/>
    </location>
</feature>
<proteinExistence type="predicted"/>